<evidence type="ECO:0000313" key="2">
    <source>
        <dbReference type="EMBL" id="WKN36153.1"/>
    </source>
</evidence>
<dbReference type="GO" id="GO:0016787">
    <property type="term" value="F:hydrolase activity"/>
    <property type="evidence" value="ECO:0007669"/>
    <property type="project" value="UniProtKB-KW"/>
</dbReference>
<reference evidence="2" key="1">
    <citation type="journal article" date="2023" name="Comput. Struct. Biotechnol. J.">
        <title>Discovery of a novel marine Bacteroidetes with a rich repertoire of carbohydrate-active enzymes.</title>
        <authorList>
            <person name="Chen B."/>
            <person name="Liu G."/>
            <person name="Chen Q."/>
            <person name="Wang H."/>
            <person name="Liu L."/>
            <person name="Tang K."/>
        </authorList>
    </citation>
    <scope>NUCLEOTIDE SEQUENCE</scope>
    <source>
        <strain evidence="2">TK19036</strain>
    </source>
</reference>
<reference evidence="2" key="2">
    <citation type="journal article" date="2024" name="Antonie Van Leeuwenhoek">
        <title>Roseihalotalea indica gen. nov., sp. nov., a halophilic Bacteroidetes from mesopelagic Southwest Indian Ocean with higher carbohydrate metabolic potential.</title>
        <authorList>
            <person name="Chen B."/>
            <person name="Zhang M."/>
            <person name="Lin D."/>
            <person name="Ye J."/>
            <person name="Tang K."/>
        </authorList>
    </citation>
    <scope>NUCLEOTIDE SEQUENCE</scope>
    <source>
        <strain evidence="2">TK19036</strain>
    </source>
</reference>
<dbReference type="Gene3D" id="2.40.160.20">
    <property type="match status" value="1"/>
</dbReference>
<organism evidence="2">
    <name type="scientific">Roseihalotalea indica</name>
    <dbReference type="NCBI Taxonomy" id="2867963"/>
    <lineage>
        <taxon>Bacteria</taxon>
        <taxon>Pseudomonadati</taxon>
        <taxon>Bacteroidota</taxon>
        <taxon>Cytophagia</taxon>
        <taxon>Cytophagales</taxon>
        <taxon>Catalimonadaceae</taxon>
        <taxon>Roseihalotalea</taxon>
    </lineage>
</organism>
<gene>
    <name evidence="2" type="ORF">K4G66_27685</name>
</gene>
<dbReference type="Pfam" id="PF09411">
    <property type="entry name" value="PagL"/>
    <property type="match status" value="1"/>
</dbReference>
<protein>
    <submittedName>
        <fullName evidence="2">Acyloxyacyl hydrolase</fullName>
    </submittedName>
</protein>
<evidence type="ECO:0000256" key="1">
    <source>
        <dbReference type="SAM" id="SignalP"/>
    </source>
</evidence>
<proteinExistence type="predicted"/>
<keyword evidence="2" id="KW-0378">Hydrolase</keyword>
<accession>A0AA49GMJ6</accession>
<feature type="chain" id="PRO_5041222461" evidence="1">
    <location>
        <begin position="26"/>
        <end position="405"/>
    </location>
</feature>
<dbReference type="InterPro" id="IPR018550">
    <property type="entry name" value="Lipid-A_deacylase-rel"/>
</dbReference>
<name>A0AA49GMJ6_9BACT</name>
<feature type="signal peptide" evidence="1">
    <location>
        <begin position="1"/>
        <end position="25"/>
    </location>
</feature>
<sequence length="405" mass="46544">MKITAFKIVQITVVLLCITVSYSNSQPVYTAVVRKKYWSIGVFYQLGTVLPTNKFVRGTNAAVDAIDDFQAFSAQLAYQTNGKHVWEQRYHFPRWGGGVYIADFFNRKELGYPIALYGFFIGPFRRWEKSSFNYSLSFGFTFNWEPFNAKDNQYNIAIGAGETAYIDLGMNYEYNFTETLSGDLGFSVTHFSNGALKKPNFGLNVLAPRLRLRYNLQEDTPTFDKSAFPEYRARFEYDFSAFAGTKQVFIDTSNVDLKKKYSGVYFPIVGFSAVANYHVSYKSKLGVGATLAYNGTLNAQLDVQDGELDDIDVPFVSHLAMSVYPSYELVVHRVSLMLQPGFYILRKKIPDVNSWVYYRIGIKYHMWENFFIGINLRANSLKESDFIEWSVGYRLLRNKKIRSKE</sequence>
<keyword evidence="1" id="KW-0732">Signal</keyword>
<dbReference type="EMBL" id="CP120682">
    <property type="protein sequence ID" value="WKN36153.1"/>
    <property type="molecule type" value="Genomic_DNA"/>
</dbReference>
<dbReference type="AlphaFoldDB" id="A0AA49GMJ6"/>